<feature type="active site" description="Proton acceptor; for dehydratase activity" evidence="9">
    <location>
        <position position="1626"/>
    </location>
</feature>
<feature type="active site" description="Proton donor; for dehydratase activity" evidence="9">
    <location>
        <position position="1786"/>
    </location>
</feature>
<dbReference type="FunFam" id="3.40.47.10:FF:000042">
    <property type="entry name" value="Polyketide synthase Pks13"/>
    <property type="match status" value="1"/>
</dbReference>
<feature type="region of interest" description="Disordered" evidence="10">
    <location>
        <begin position="1"/>
        <end position="32"/>
    </location>
</feature>
<dbReference type="InterPro" id="IPR049900">
    <property type="entry name" value="PKS_mFAS_DH"/>
</dbReference>
<feature type="domain" description="PKS/mFAS DH" evidence="13">
    <location>
        <begin position="1595"/>
        <end position="1868"/>
    </location>
</feature>
<dbReference type="FunFam" id="3.40.366.10:FF:000002">
    <property type="entry name" value="Probable polyketide synthase 2"/>
    <property type="match status" value="1"/>
</dbReference>
<dbReference type="InterPro" id="IPR014031">
    <property type="entry name" value="Ketoacyl_synth_C"/>
</dbReference>
<dbReference type="PROSITE" id="PS00606">
    <property type="entry name" value="KS3_1"/>
    <property type="match status" value="1"/>
</dbReference>
<dbReference type="Pfam" id="PF00109">
    <property type="entry name" value="ketoacyl-synt"/>
    <property type="match status" value="1"/>
</dbReference>
<dbReference type="CDD" id="cd00833">
    <property type="entry name" value="PKS"/>
    <property type="match status" value="1"/>
</dbReference>
<evidence type="ECO:0000256" key="7">
    <source>
        <dbReference type="ARBA" id="ARBA00023268"/>
    </source>
</evidence>
<dbReference type="InterPro" id="IPR045851">
    <property type="entry name" value="AMP-bd_C_sf"/>
</dbReference>
<dbReference type="SMART" id="SM00829">
    <property type="entry name" value="PKS_ER"/>
    <property type="match status" value="1"/>
</dbReference>
<feature type="region of interest" description="N-terminal hotdog fold" evidence="9">
    <location>
        <begin position="1595"/>
        <end position="1716"/>
    </location>
</feature>
<dbReference type="InterPro" id="IPR011032">
    <property type="entry name" value="GroES-like_sf"/>
</dbReference>
<dbReference type="GO" id="GO:0004315">
    <property type="term" value="F:3-oxoacyl-[acyl-carrier-protein] synthase activity"/>
    <property type="evidence" value="ECO:0007669"/>
    <property type="project" value="InterPro"/>
</dbReference>
<dbReference type="GO" id="GO:0005737">
    <property type="term" value="C:cytoplasm"/>
    <property type="evidence" value="ECO:0007669"/>
    <property type="project" value="TreeGrafter"/>
</dbReference>
<dbReference type="GO" id="GO:0005886">
    <property type="term" value="C:plasma membrane"/>
    <property type="evidence" value="ECO:0007669"/>
    <property type="project" value="TreeGrafter"/>
</dbReference>
<dbReference type="Gene3D" id="3.10.129.120">
    <property type="match status" value="1"/>
</dbReference>
<evidence type="ECO:0000256" key="5">
    <source>
        <dbReference type="ARBA" id="ARBA00022857"/>
    </source>
</evidence>
<dbReference type="Gene3D" id="3.30.300.30">
    <property type="match status" value="1"/>
</dbReference>
<dbReference type="InterPro" id="IPR013968">
    <property type="entry name" value="PKS_KR"/>
</dbReference>
<evidence type="ECO:0000259" key="11">
    <source>
        <dbReference type="PROSITE" id="PS50075"/>
    </source>
</evidence>
<dbReference type="Pfam" id="PF08659">
    <property type="entry name" value="KR"/>
    <property type="match status" value="1"/>
</dbReference>
<dbReference type="Pfam" id="PF00698">
    <property type="entry name" value="Acyl_transf_1"/>
    <property type="match status" value="1"/>
</dbReference>
<evidence type="ECO:0000256" key="6">
    <source>
        <dbReference type="ARBA" id="ARBA00023098"/>
    </source>
</evidence>
<dbReference type="InterPro" id="IPR014030">
    <property type="entry name" value="Ketoacyl_synth_N"/>
</dbReference>
<feature type="compositionally biased region" description="Polar residues" evidence="10">
    <location>
        <begin position="20"/>
        <end position="32"/>
    </location>
</feature>
<dbReference type="PROSITE" id="PS52019">
    <property type="entry name" value="PKS_MFAS_DH"/>
    <property type="match status" value="1"/>
</dbReference>
<dbReference type="PROSITE" id="PS50075">
    <property type="entry name" value="CARRIER"/>
    <property type="match status" value="2"/>
</dbReference>
<dbReference type="Gene3D" id="3.40.47.10">
    <property type="match status" value="1"/>
</dbReference>
<dbReference type="Gene3D" id="3.30.70.3290">
    <property type="match status" value="1"/>
</dbReference>
<sequence length="2798" mass="311735">MVDPTQYSFRKDKLSKRSHPGTSQTHSDQSNAKPFALSDGGFLFYEPNTPTTLPEILLLAARITTGTRLIYLDRQGFANAQSYAELLQNASKILTGLREAGLKPKDQVILQLEETSDLLTAFWGCILGGFIPVILEIATATPTLEKLRHLWNFLDKPLIIAKNNAQIQQYLSHPRIFSLDLNYLATTDYHQPKPDDVAFFNLTSGSTGIPKCIQLTHKNILSRAIGANIHNHHQSDDIILNWLPFDHIGSISDWHLRPCILGCTSIYVQKEYILKRPLNWLDLIDKYKVTHSWSPNFFYALLNDQLKNEPRQHRWDLSSVHCLLTAGENITQNVIQETLRQLSSYGLAQTTIKPAFGMAEVGSGITYYIHKTEPFKFYPIDEQGTFADLGTPIPGITLRVVDDNNTIVLEDEIGYLQVRGEAVTQSYYNNPEANEAAFTEDGWLKTGDLGFLKKGHLMLTGRSSEIIIINGTNYYSHEIEAIVEQIEGVTVSYTAACAVKKDNDETERLAIFFSTNLQNCQVVCQEIRRSLIAKMGINPDYLIPLSQTEIPKTAIGKIQRSKLAQQFKAGLYNDILHSLTLSFDPNQIEQQLQRIWQDVLRSVQDSPLQKSDIGLHDNFFELGGTSFLLVQVQQQLQEYTGQPLSITELFRHPTIYTLKRHLCQGKNQHQPKTKKEVIKGDIAVIGLSCRFPGAKTIDEFWQNLTNNVESISLFHTEEILASGISPELVNHPNYIKASPILDDIETFDAEFFGFSAAEIELIDPQQRLLLECAYEALEDAACNPFTYTGDIGIYAGAAMNTYLLNNIYPNRHRLDPNDSLDVATLDSMGGFQMMVANDKDYLTTRISYKLNLTGPSINVQTACSSGLAAIHLAVMSLRQGECDMALAGGVSVQVPQKIGYLYQEGMILSADGHCRAFDESASGTIFGSGCGFVLLKPLETALKDHDRIYAVIKGSALSNDGGTKVGYFAPNGDGQARNLESALNNAGITAETISYIEAHGTGTLLGDPIEIAGLSQAFRNYTQKKGFCAIGSVKTNIGHLQIASGIAGFIKTVLSLYHQKIPASLHFKKPNPQIDFEHSPFYVNTMLQDWTSTESPRRAGVNSLGIGGTNVHVILEETPTIEDKPLENSDRPFHLFTLSAKTNTALNDLVKQYQQFLAKNPNISLADLCFTANTGRAHYSDRIAIIAESVAQLQEQLSKKLTVIPNTTSPKKIAFLFTGQGSQYINMGRQLYETQPVFRETLNHCADILRPFLDKYLLDVLYPQDITPQNGHTLLINNTAYTQPVLFALEYALFKLWQSWGIEPTAVMGHSIGEYVAATVAGVFSLEDGLKLVSTRSKLMQALPQNGEMVAVIADEFTVKEVIKKYEKEIAFAAFNNSQNTVISGTRTAIQKIVKLLEGQGIKTQTLNTSHGFHSPLMKPMIAEFGRIAQEISYNLPQIALISNVTGTIIRDEIATPAYWCRQIQEPVRFADGFKVLLQEGYNIFIECGSKPILLGMGQAIAQEINPNTAHDYLYNPSLSPKSSLQTGHDASLPIILNSVAQLYLRGVAIDWISFEKPLSRYKLSLPTYPFQRKRYWIEPPSSINVSPRQELNIHPLLGKRLPSALKEIIFQSCLNLNTLEWIKDHQVYQVPILPATAYIEIALAAGQNVFKSTNLVLENITIQQPLIFADNNSTTIQVILNKNSEQSSFEIYSLINEDEWKLHSFGNITHTNYTINNNIPNFEILQKLELISTESFYQQCQTQGLEYGETFRGIKQLWRKDGQALGKIQLLLDTHHYLSHPSLLDACFQVVLAAFPTFATTETYLPYRIESLCFYRLLSSNIWSYVQIRPITEQNQIIADLQIFDETGLIADIQGLTSKRAKPETLLGKTNTINHDWFYQIEWQPQPQIPVYQSKQNYGHWLIFADSTGIGQQLANLLESQHQTCTLIFPSDLNLKQSEYDQQLLNSFSTITGVIHLWSLDIADTLEQGLEKSCQSTLYLVQALIKQSEPTHLYLITRGTQTVANHNPNLNHIAASPLWGMGKVIALEHPELNCIRIDLDSNPKNDVIQDIYSEIMTQHINTHHDASLGGIEDQIAFREGLRYVPRLVRGTLPQKSSSSEEPLQLAIKNRGTIDNLTWQPQKRNKPASQEVEIQVWATGLNFRDLLNVLGLYPVEELGLECVGEITAIGESVTDLKIGDTVIAIAPNSFSQYVTVNGNLVAKKPKNLSYPEAATIPGAFLTAYYTLIHLAQLKPGERILIHGAATGVGLAAVEIAQYKGAEIFATASESKWDYLKSKGVKYVMNSRNLEFSDEIMRITQGKGVDVVLNSLNGEFIPKSLSVLNSGGRFLEIGKQGIWQPEQVAQIRSDVLYTSCDLLKLAQQNPQLIKDLLSQLLILFEEQLKPLPFSIFSSKRVIDAFRKMSHAKHIGKILIKSPKTSVIRSNGTYLITGGLGDIGLKVAQWLIEKGASTLILVGRNKPSTQAQETITQLTRHTTKVLVCQADVSNYHDISEIFQKAKTLPPLRGIIHAAGVLDDGILENQTWERMNQVYLPKIQGAWNLHKLSQNLPLDFFILFSSAASLLGSGGQANYVGANSFLDSLASARHKMGLPAMSINWGAWSEIGLAARNHTASSSIPGMDAIAPEHGLNILEQLLTESIAQIGVINLDWSKIPKSPFLSEIITETNNNIVSLYQDVQKNDLMTHVLLQLATVLGLKSIEAIDPQQGFIELGLDSLTSVEFRNRLSMTLNCTLPSTLAFDYPTVTDLVNYLMKTLYTNKNAPKQIVSASLPDLDTILEDLSDSEAEILLNEMLDNLNY</sequence>
<dbReference type="Pfam" id="PF00501">
    <property type="entry name" value="AMP-binding"/>
    <property type="match status" value="1"/>
</dbReference>
<accession>A0A2T1M1L2</accession>
<dbReference type="InterPro" id="IPR016035">
    <property type="entry name" value="Acyl_Trfase/lysoPLipase"/>
</dbReference>
<dbReference type="RefSeq" id="WP_106455509.1">
    <property type="nucleotide sequence ID" value="NZ_PXOH01000003.1"/>
</dbReference>
<dbReference type="InterPro" id="IPR020843">
    <property type="entry name" value="ER"/>
</dbReference>
<dbReference type="InterPro" id="IPR020806">
    <property type="entry name" value="PKS_PP-bd"/>
</dbReference>
<dbReference type="InterPro" id="IPR050091">
    <property type="entry name" value="PKS_NRPS_Biosynth_Enz"/>
</dbReference>
<dbReference type="InterPro" id="IPR016039">
    <property type="entry name" value="Thiolase-like"/>
</dbReference>
<keyword evidence="3" id="KW-0808">Transferase</keyword>
<dbReference type="InterPro" id="IPR013154">
    <property type="entry name" value="ADH-like_N"/>
</dbReference>
<dbReference type="InterPro" id="IPR049551">
    <property type="entry name" value="PKS_DH_C"/>
</dbReference>
<dbReference type="PROSITE" id="PS00455">
    <property type="entry name" value="AMP_BINDING"/>
    <property type="match status" value="1"/>
</dbReference>
<keyword evidence="1" id="KW-0596">Phosphopantetheine</keyword>
<dbReference type="InterPro" id="IPR018201">
    <property type="entry name" value="Ketoacyl_synth_AS"/>
</dbReference>
<dbReference type="FunFam" id="3.40.50.720:FF:000209">
    <property type="entry name" value="Polyketide synthase Pks12"/>
    <property type="match status" value="1"/>
</dbReference>
<dbReference type="PROSITE" id="PS52004">
    <property type="entry name" value="KS3_2"/>
    <property type="match status" value="1"/>
</dbReference>
<dbReference type="SMART" id="SM00823">
    <property type="entry name" value="PKS_PP"/>
    <property type="match status" value="2"/>
</dbReference>
<dbReference type="Proteomes" id="UP000239001">
    <property type="component" value="Unassembled WGS sequence"/>
</dbReference>
<feature type="domain" description="Carrier" evidence="11">
    <location>
        <begin position="2680"/>
        <end position="2755"/>
    </location>
</feature>
<dbReference type="CDD" id="cd08955">
    <property type="entry name" value="KR_2_FAS_SDR_x"/>
    <property type="match status" value="1"/>
</dbReference>
<dbReference type="OrthoDB" id="499075at2"/>
<comment type="caution">
    <text evidence="14">The sequence shown here is derived from an EMBL/GenBank/DDBJ whole genome shotgun (WGS) entry which is preliminary data.</text>
</comment>
<dbReference type="Gene3D" id="3.40.50.720">
    <property type="entry name" value="NAD(P)-binding Rossmann-like Domain"/>
    <property type="match status" value="3"/>
</dbReference>
<dbReference type="PANTHER" id="PTHR43775">
    <property type="entry name" value="FATTY ACID SYNTHASE"/>
    <property type="match status" value="1"/>
</dbReference>
<dbReference type="Gene3D" id="3.40.50.12780">
    <property type="entry name" value="N-terminal domain of ligase-like"/>
    <property type="match status" value="1"/>
</dbReference>
<keyword evidence="4" id="KW-0276">Fatty acid metabolism</keyword>
<dbReference type="InterPro" id="IPR042099">
    <property type="entry name" value="ANL_N_sf"/>
</dbReference>
<dbReference type="EMBL" id="PXOH01000003">
    <property type="protein sequence ID" value="PSF38588.1"/>
    <property type="molecule type" value="Genomic_DNA"/>
</dbReference>
<evidence type="ECO:0000256" key="3">
    <source>
        <dbReference type="ARBA" id="ARBA00022679"/>
    </source>
</evidence>
<dbReference type="InterPro" id="IPR036736">
    <property type="entry name" value="ACP-like_sf"/>
</dbReference>
<dbReference type="GO" id="GO:0031177">
    <property type="term" value="F:phosphopantetheine binding"/>
    <property type="evidence" value="ECO:0007669"/>
    <property type="project" value="InterPro"/>
</dbReference>
<dbReference type="SUPFAM" id="SSF52151">
    <property type="entry name" value="FabD/lysophospholipase-like"/>
    <property type="match status" value="1"/>
</dbReference>
<dbReference type="Pfam" id="PF08240">
    <property type="entry name" value="ADH_N"/>
    <property type="match status" value="1"/>
</dbReference>
<dbReference type="GO" id="GO:0071770">
    <property type="term" value="P:DIM/DIP cell wall layer assembly"/>
    <property type="evidence" value="ECO:0007669"/>
    <property type="project" value="TreeGrafter"/>
</dbReference>
<dbReference type="InterPro" id="IPR009081">
    <property type="entry name" value="PP-bd_ACP"/>
</dbReference>
<evidence type="ECO:0000256" key="8">
    <source>
        <dbReference type="ARBA" id="ARBA00023315"/>
    </source>
</evidence>
<reference evidence="14 15" key="2">
    <citation type="submission" date="2018-03" db="EMBL/GenBank/DDBJ databases">
        <authorList>
            <person name="Keele B.F."/>
        </authorList>
    </citation>
    <scope>NUCLEOTIDE SEQUENCE [LARGE SCALE GENOMIC DNA]</scope>
    <source>
        <strain evidence="14 15">CCALA 016</strain>
    </source>
</reference>
<dbReference type="SUPFAM" id="SSF53901">
    <property type="entry name" value="Thiolase-like"/>
    <property type="match status" value="1"/>
</dbReference>
<dbReference type="Gene3D" id="3.40.366.10">
    <property type="entry name" value="Malonyl-Coenzyme A Acyl Carrier Protein, domain 2"/>
    <property type="match status" value="1"/>
</dbReference>
<organism evidence="14 15">
    <name type="scientific">Aphanothece hegewaldii CCALA 016</name>
    <dbReference type="NCBI Taxonomy" id="2107694"/>
    <lineage>
        <taxon>Bacteria</taxon>
        <taxon>Bacillati</taxon>
        <taxon>Cyanobacteriota</taxon>
        <taxon>Cyanophyceae</taxon>
        <taxon>Oscillatoriophycideae</taxon>
        <taxon>Chroococcales</taxon>
        <taxon>Aphanothecaceae</taxon>
        <taxon>Aphanothece</taxon>
    </lineage>
</organism>
<evidence type="ECO:0000256" key="1">
    <source>
        <dbReference type="ARBA" id="ARBA00022450"/>
    </source>
</evidence>
<dbReference type="Gene3D" id="3.90.180.10">
    <property type="entry name" value="Medium-chain alcohol dehydrogenases, catalytic domain"/>
    <property type="match status" value="1"/>
</dbReference>
<gene>
    <name evidence="14" type="ORF">C7H19_03515</name>
</gene>
<evidence type="ECO:0000259" key="13">
    <source>
        <dbReference type="PROSITE" id="PS52019"/>
    </source>
</evidence>
<evidence type="ECO:0000313" key="15">
    <source>
        <dbReference type="Proteomes" id="UP000239001"/>
    </source>
</evidence>
<reference evidence="14 15" key="1">
    <citation type="submission" date="2018-03" db="EMBL/GenBank/DDBJ databases">
        <title>The ancient ancestry and fast evolution of plastids.</title>
        <authorList>
            <person name="Moore K.R."/>
            <person name="Magnabosco C."/>
            <person name="Momper L."/>
            <person name="Gold D.A."/>
            <person name="Bosak T."/>
            <person name="Fournier G.P."/>
        </authorList>
    </citation>
    <scope>NUCLEOTIDE SEQUENCE [LARGE SCALE GENOMIC DNA]</scope>
    <source>
        <strain evidence="14 15">CCALA 016</strain>
    </source>
</reference>
<dbReference type="InterPro" id="IPR013149">
    <property type="entry name" value="ADH-like_C"/>
</dbReference>
<dbReference type="InterPro" id="IPR036291">
    <property type="entry name" value="NAD(P)-bd_dom_sf"/>
</dbReference>
<dbReference type="InterPro" id="IPR020841">
    <property type="entry name" value="PKS_Beta-ketoAc_synthase_dom"/>
</dbReference>
<keyword evidence="15" id="KW-1185">Reference proteome</keyword>
<dbReference type="SUPFAM" id="SSF56801">
    <property type="entry name" value="Acetyl-CoA synthetase-like"/>
    <property type="match status" value="1"/>
</dbReference>
<dbReference type="InterPro" id="IPR049552">
    <property type="entry name" value="PKS_DH_N"/>
</dbReference>
<dbReference type="Gene3D" id="1.10.1200.10">
    <property type="entry name" value="ACP-like"/>
    <property type="match status" value="2"/>
</dbReference>
<keyword evidence="5" id="KW-0521">NADP</keyword>
<dbReference type="Pfam" id="PF14765">
    <property type="entry name" value="PS-DH"/>
    <property type="match status" value="1"/>
</dbReference>
<dbReference type="InterPro" id="IPR001227">
    <property type="entry name" value="Ac_transferase_dom_sf"/>
</dbReference>
<dbReference type="InterPro" id="IPR016036">
    <property type="entry name" value="Malonyl_transacylase_ACP-bd"/>
</dbReference>
<evidence type="ECO:0000313" key="14">
    <source>
        <dbReference type="EMBL" id="PSF38588.1"/>
    </source>
</evidence>
<keyword evidence="2" id="KW-0597">Phosphoprotein</keyword>
<keyword evidence="7" id="KW-0511">Multifunctional enzyme</keyword>
<dbReference type="SMART" id="SM00825">
    <property type="entry name" value="PKS_KS"/>
    <property type="match status" value="1"/>
</dbReference>
<feature type="domain" description="Carrier" evidence="11">
    <location>
        <begin position="583"/>
        <end position="666"/>
    </location>
</feature>
<dbReference type="SMART" id="SM00827">
    <property type="entry name" value="PKS_AT"/>
    <property type="match status" value="1"/>
</dbReference>
<evidence type="ECO:0000256" key="4">
    <source>
        <dbReference type="ARBA" id="ARBA00022832"/>
    </source>
</evidence>
<dbReference type="Gene3D" id="3.10.129.10">
    <property type="entry name" value="Hotdog Thioesterase"/>
    <property type="match status" value="1"/>
</dbReference>
<dbReference type="SUPFAM" id="SSF50129">
    <property type="entry name" value="GroES-like"/>
    <property type="match status" value="1"/>
</dbReference>
<proteinExistence type="predicted"/>
<evidence type="ECO:0000256" key="9">
    <source>
        <dbReference type="PROSITE-ProRule" id="PRU01363"/>
    </source>
</evidence>
<dbReference type="Pfam" id="PF02801">
    <property type="entry name" value="Ketoacyl-synt_C"/>
    <property type="match status" value="1"/>
</dbReference>
<evidence type="ECO:0000256" key="10">
    <source>
        <dbReference type="SAM" id="MobiDB-lite"/>
    </source>
</evidence>
<dbReference type="Pfam" id="PF00107">
    <property type="entry name" value="ADH_zinc_N"/>
    <property type="match status" value="1"/>
</dbReference>
<name>A0A2T1M1L2_9CHRO</name>
<dbReference type="SUPFAM" id="SSF51735">
    <property type="entry name" value="NAD(P)-binding Rossmann-fold domains"/>
    <property type="match status" value="3"/>
</dbReference>
<dbReference type="SUPFAM" id="SSF47336">
    <property type="entry name" value="ACP-like"/>
    <property type="match status" value="2"/>
</dbReference>
<keyword evidence="8" id="KW-0012">Acyltransferase</keyword>
<dbReference type="SMART" id="SM00822">
    <property type="entry name" value="PKS_KR"/>
    <property type="match status" value="1"/>
</dbReference>
<dbReference type="Pfam" id="PF22621">
    <property type="entry name" value="CurL-like_PKS_C"/>
    <property type="match status" value="1"/>
</dbReference>
<dbReference type="PANTHER" id="PTHR43775:SF51">
    <property type="entry name" value="INACTIVE PHENOLPHTHIOCEROL SYNTHESIS POLYKETIDE SYNTHASE TYPE I PKS1-RELATED"/>
    <property type="match status" value="1"/>
</dbReference>
<dbReference type="InterPro" id="IPR057326">
    <property type="entry name" value="KR_dom"/>
</dbReference>
<evidence type="ECO:0000256" key="2">
    <source>
        <dbReference type="ARBA" id="ARBA00022553"/>
    </source>
</evidence>
<dbReference type="SMART" id="SM01294">
    <property type="entry name" value="PKS_PP_betabranch"/>
    <property type="match status" value="1"/>
</dbReference>
<dbReference type="SUPFAM" id="SSF55048">
    <property type="entry name" value="Probable ACP-binding domain of malonyl-CoA ACP transacylase"/>
    <property type="match status" value="1"/>
</dbReference>
<dbReference type="CDD" id="cd05195">
    <property type="entry name" value="enoyl_red"/>
    <property type="match status" value="1"/>
</dbReference>
<dbReference type="Pfam" id="PF00550">
    <property type="entry name" value="PP-binding"/>
    <property type="match status" value="2"/>
</dbReference>
<dbReference type="InterPro" id="IPR014043">
    <property type="entry name" value="Acyl_transferase_dom"/>
</dbReference>
<dbReference type="InterPro" id="IPR020807">
    <property type="entry name" value="PKS_DH"/>
</dbReference>
<evidence type="ECO:0000259" key="12">
    <source>
        <dbReference type="PROSITE" id="PS52004"/>
    </source>
</evidence>
<dbReference type="InterPro" id="IPR000873">
    <property type="entry name" value="AMP-dep_synth/lig_dom"/>
</dbReference>
<keyword evidence="6" id="KW-0443">Lipid metabolism</keyword>
<feature type="domain" description="Ketosynthase family 3 (KS3)" evidence="12">
    <location>
        <begin position="679"/>
        <end position="1117"/>
    </location>
</feature>
<protein>
    <submittedName>
        <fullName evidence="14">Polyketide synthase</fullName>
    </submittedName>
</protein>
<dbReference type="Pfam" id="PF21089">
    <property type="entry name" value="PKS_DH_N"/>
    <property type="match status" value="1"/>
</dbReference>
<feature type="region of interest" description="C-terminal hotdog fold" evidence="9">
    <location>
        <begin position="1728"/>
        <end position="1868"/>
    </location>
</feature>
<dbReference type="GO" id="GO:0004312">
    <property type="term" value="F:fatty acid synthase activity"/>
    <property type="evidence" value="ECO:0007669"/>
    <property type="project" value="TreeGrafter"/>
</dbReference>
<dbReference type="GO" id="GO:0006633">
    <property type="term" value="P:fatty acid biosynthetic process"/>
    <property type="evidence" value="ECO:0007669"/>
    <property type="project" value="InterPro"/>
</dbReference>
<dbReference type="SMART" id="SM00826">
    <property type="entry name" value="PKS_DH"/>
    <property type="match status" value="1"/>
</dbReference>
<dbReference type="InterPro" id="IPR020845">
    <property type="entry name" value="AMP-binding_CS"/>
</dbReference>
<dbReference type="GO" id="GO:0016491">
    <property type="term" value="F:oxidoreductase activity"/>
    <property type="evidence" value="ECO:0007669"/>
    <property type="project" value="InterPro"/>
</dbReference>